<dbReference type="PROSITE" id="PS51197">
    <property type="entry name" value="HTH_RRF2_2"/>
    <property type="match status" value="1"/>
</dbReference>
<dbReference type="Proteomes" id="UP000572540">
    <property type="component" value="Unassembled WGS sequence"/>
</dbReference>
<dbReference type="InterPro" id="IPR000944">
    <property type="entry name" value="Tscrpt_reg_Rrf2"/>
</dbReference>
<dbReference type="SUPFAM" id="SSF46785">
    <property type="entry name" value="Winged helix' DNA-binding domain"/>
    <property type="match status" value="1"/>
</dbReference>
<protein>
    <submittedName>
        <fullName evidence="2">Rrf2 family protein</fullName>
    </submittedName>
</protein>
<proteinExistence type="predicted"/>
<reference evidence="4 5" key="1">
    <citation type="submission" date="2020-07" db="EMBL/GenBank/DDBJ databases">
        <title>Exploring microbial biodiversity for novel pathways involved in the catabolism of aromatic compounds derived from lignin.</title>
        <authorList>
            <person name="Elkins J."/>
        </authorList>
    </citation>
    <scope>NUCLEOTIDE SEQUENCE [LARGE SCALE GENOMIC DNA]</scope>
    <source>
        <strain evidence="2 5">H2C3B</strain>
        <strain evidence="3 4">H2C3C</strain>
    </source>
</reference>
<keyword evidence="4" id="KW-1185">Reference proteome</keyword>
<dbReference type="AlphaFoldDB" id="A0A7Y9WF80"/>
<dbReference type="InterPro" id="IPR036388">
    <property type="entry name" value="WH-like_DNA-bd_sf"/>
</dbReference>
<dbReference type="GO" id="GO:0005829">
    <property type="term" value="C:cytosol"/>
    <property type="evidence" value="ECO:0007669"/>
    <property type="project" value="TreeGrafter"/>
</dbReference>
<name>A0A7Y9WF80_9BURK</name>
<dbReference type="PANTHER" id="PTHR33221:SF4">
    <property type="entry name" value="HTH-TYPE TRANSCRIPTIONAL REPRESSOR NSRR"/>
    <property type="match status" value="1"/>
</dbReference>
<accession>A0A7Y9WF80</accession>
<dbReference type="Gene3D" id="1.10.10.10">
    <property type="entry name" value="Winged helix-like DNA-binding domain superfamily/Winged helix DNA-binding domain"/>
    <property type="match status" value="1"/>
</dbReference>
<evidence type="ECO:0000313" key="4">
    <source>
        <dbReference type="Proteomes" id="UP000540929"/>
    </source>
</evidence>
<dbReference type="NCBIfam" id="TIGR00738">
    <property type="entry name" value="rrf2_super"/>
    <property type="match status" value="1"/>
</dbReference>
<evidence type="ECO:0000313" key="3">
    <source>
        <dbReference type="EMBL" id="NYH21307.1"/>
    </source>
</evidence>
<evidence type="ECO:0000313" key="5">
    <source>
        <dbReference type="Proteomes" id="UP000572540"/>
    </source>
</evidence>
<sequence>MIVANDCGKCGRQMSAAGKCDQSTPPITVANEYAKCLQPATSISTPRHRASGMASKRGKLKEVSRETLPFRMNELRGKRYHYCRKRNSVCQRKTIKHALRLHLRANRRSPATLASARFSSGSRLALIVIPALMRLTDYTDYSLRVLLYLAVRGEGLSTIQDISDAYGISKNHLMKVVQQLGELGWVETVRGRNGGLRLADKSNALTVGEIVRATESDFALVGCFPDQQGARRSCVITPQCRLRGALEAARNAFLAELDRHTIGEVAQPHGPLAALLGLSSIIPIMPLAPVGPAGSNPAPVS</sequence>
<dbReference type="Proteomes" id="UP000540929">
    <property type="component" value="Unassembled WGS sequence"/>
</dbReference>
<dbReference type="GO" id="GO:0003700">
    <property type="term" value="F:DNA-binding transcription factor activity"/>
    <property type="evidence" value="ECO:0007669"/>
    <property type="project" value="TreeGrafter"/>
</dbReference>
<gene>
    <name evidence="3" type="ORF">GGD40_000786</name>
    <name evidence="2" type="ORF">GGD41_006865</name>
</gene>
<dbReference type="EMBL" id="JACCAU010000001">
    <property type="protein sequence ID" value="NYH19637.1"/>
    <property type="molecule type" value="Genomic_DNA"/>
</dbReference>
<dbReference type="GO" id="GO:0003677">
    <property type="term" value="F:DNA binding"/>
    <property type="evidence" value="ECO:0007669"/>
    <property type="project" value="UniProtKB-KW"/>
</dbReference>
<dbReference type="EMBL" id="JACCAS010000001">
    <property type="protein sequence ID" value="NYH21307.1"/>
    <property type="molecule type" value="Genomic_DNA"/>
</dbReference>
<evidence type="ECO:0000256" key="1">
    <source>
        <dbReference type="ARBA" id="ARBA00023125"/>
    </source>
</evidence>
<dbReference type="InterPro" id="IPR036390">
    <property type="entry name" value="WH_DNA-bd_sf"/>
</dbReference>
<evidence type="ECO:0000313" key="2">
    <source>
        <dbReference type="EMBL" id="NYH19637.1"/>
    </source>
</evidence>
<dbReference type="PANTHER" id="PTHR33221">
    <property type="entry name" value="WINGED HELIX-TURN-HELIX TRANSCRIPTIONAL REGULATOR, RRF2 FAMILY"/>
    <property type="match status" value="1"/>
</dbReference>
<organism evidence="2 5">
    <name type="scientific">Paraburkholderia bryophila</name>
    <dbReference type="NCBI Taxonomy" id="420952"/>
    <lineage>
        <taxon>Bacteria</taxon>
        <taxon>Pseudomonadati</taxon>
        <taxon>Pseudomonadota</taxon>
        <taxon>Betaproteobacteria</taxon>
        <taxon>Burkholderiales</taxon>
        <taxon>Burkholderiaceae</taxon>
        <taxon>Paraburkholderia</taxon>
    </lineage>
</organism>
<comment type="caution">
    <text evidence="2">The sequence shown here is derived from an EMBL/GenBank/DDBJ whole genome shotgun (WGS) entry which is preliminary data.</text>
</comment>
<dbReference type="Pfam" id="PF02082">
    <property type="entry name" value="Rrf2"/>
    <property type="match status" value="1"/>
</dbReference>
<keyword evidence="1" id="KW-0238">DNA-binding</keyword>